<keyword evidence="9" id="KW-1185">Reference proteome</keyword>
<feature type="domain" description="Globin" evidence="7">
    <location>
        <begin position="543"/>
        <end position="606"/>
    </location>
</feature>
<evidence type="ECO:0000313" key="9">
    <source>
        <dbReference type="Proteomes" id="UP000823674"/>
    </source>
</evidence>
<evidence type="ECO:0000256" key="4">
    <source>
        <dbReference type="ARBA" id="ARBA00023004"/>
    </source>
</evidence>
<dbReference type="InterPro" id="IPR001032">
    <property type="entry name" value="Leghaemoglobin-like"/>
</dbReference>
<evidence type="ECO:0000256" key="5">
    <source>
        <dbReference type="ARBA" id="ARBA00045248"/>
    </source>
</evidence>
<dbReference type="Proteomes" id="UP000823674">
    <property type="component" value="Chromosome A01"/>
</dbReference>
<feature type="transmembrane region" description="Helical" evidence="6">
    <location>
        <begin position="470"/>
        <end position="489"/>
    </location>
</feature>
<organism evidence="8 9">
    <name type="scientific">Brassica rapa subsp. trilocularis</name>
    <dbReference type="NCBI Taxonomy" id="1813537"/>
    <lineage>
        <taxon>Eukaryota</taxon>
        <taxon>Viridiplantae</taxon>
        <taxon>Streptophyta</taxon>
        <taxon>Embryophyta</taxon>
        <taxon>Tracheophyta</taxon>
        <taxon>Spermatophyta</taxon>
        <taxon>Magnoliopsida</taxon>
        <taxon>eudicotyledons</taxon>
        <taxon>Gunneridae</taxon>
        <taxon>Pentapetalae</taxon>
        <taxon>rosids</taxon>
        <taxon>malvids</taxon>
        <taxon>Brassicales</taxon>
        <taxon>Brassicaceae</taxon>
        <taxon>Brassiceae</taxon>
        <taxon>Brassica</taxon>
    </lineage>
</organism>
<dbReference type="PANTHER" id="PTHR22924:SF92">
    <property type="entry name" value="NON-SYMBIOTIC HEMOGLOBIN 2"/>
    <property type="match status" value="1"/>
</dbReference>
<dbReference type="InterPro" id="IPR009050">
    <property type="entry name" value="Globin-like_sf"/>
</dbReference>
<dbReference type="Gene3D" id="1.10.490.10">
    <property type="entry name" value="Globins"/>
    <property type="match status" value="2"/>
</dbReference>
<keyword evidence="3" id="KW-0479">Metal-binding</keyword>
<evidence type="ECO:0000256" key="3">
    <source>
        <dbReference type="ARBA" id="ARBA00022723"/>
    </source>
</evidence>
<sequence length="619" mass="69552">MGEIVFTEKQEALVKESWEILKQDIPKYSLHFFSQILEIAPAAKDMFSFLRDTDEAFGCRRRVLFSVACFALLWFYFFVLVNCWNRVSAVSYGSAPSCPLVSTSLTPRQTIASPTPLWVASSSHGSLRLTASPVSRRLTVSSAVHLHVTTHPLRTRRSAKALDTRSARLSETAEPTLEFQSEPPLLTSVNVHHIPPLDAAPLCTSRTTRSTHAEGRLVRSGGLCVSEASHSLRSVSWPSQLCEMLGMYSLRELNPDRFLELSFRNVAIGVWFSSGLDEIYGSRYGNIGVHFLSWSLVRTPSWLIFRNIASPLPRRLRIPIPSESRWYSNDTCFGLNQNYLWSLNLLIVINLSHYSFSEASCLFTVCHCASVQRVHLAQNRDVVLKLPLFVHPSQVSRVFISSHFVTGAIRFHGPSYMFVIIKSRTFILSGSVEIHLVSSWNLDVGARAVHALSTSFQTLQFGIINVDFDYFMLVVVTYSGIHLMLPTVLQWMSKTLSFSFVITCFMLCFMIIKPSRIPLVLILLPLSLAPDTCETAIQLREKGKVVVADTTLQYLGSVHLKSGVLDPHFEVVKEALVRTLKEGLGEKYNEEVEGAWSQAYDHLALAIKAEMKQEDSQKP</sequence>
<evidence type="ECO:0000256" key="1">
    <source>
        <dbReference type="ARBA" id="ARBA00007609"/>
    </source>
</evidence>
<dbReference type="Pfam" id="PF00042">
    <property type="entry name" value="Globin"/>
    <property type="match status" value="1"/>
</dbReference>
<dbReference type="PRINTS" id="PR00188">
    <property type="entry name" value="PLANTGLOBIN"/>
</dbReference>
<keyword evidence="6" id="KW-0472">Membrane</keyword>
<keyword evidence="2" id="KW-0349">Heme</keyword>
<feature type="transmembrane region" description="Helical" evidence="6">
    <location>
        <begin position="495"/>
        <end position="512"/>
    </location>
</feature>
<reference evidence="8 9" key="1">
    <citation type="submission" date="2021-03" db="EMBL/GenBank/DDBJ databases">
        <authorList>
            <person name="King G.J."/>
            <person name="Bancroft I."/>
            <person name="Baten A."/>
            <person name="Bloomfield J."/>
            <person name="Borpatragohain P."/>
            <person name="He Z."/>
            <person name="Irish N."/>
            <person name="Irwin J."/>
            <person name="Liu K."/>
            <person name="Mauleon R.P."/>
            <person name="Moore J."/>
            <person name="Morris R."/>
            <person name="Ostergaard L."/>
            <person name="Wang B."/>
            <person name="Wells R."/>
        </authorList>
    </citation>
    <scope>NUCLEOTIDE SEQUENCE [LARGE SCALE GENOMIC DNA]</scope>
    <source>
        <strain evidence="8">R-o-18</strain>
        <tissue evidence="8">Leaf</tissue>
    </source>
</reference>
<accession>A0ABQ7P391</accession>
<keyword evidence="6" id="KW-0812">Transmembrane</keyword>
<name>A0ABQ7P391_BRACM</name>
<dbReference type="SUPFAM" id="SSF46458">
    <property type="entry name" value="Globin-like"/>
    <property type="match status" value="2"/>
</dbReference>
<protein>
    <recommendedName>
        <fullName evidence="7">Globin domain-containing protein</fullName>
    </recommendedName>
</protein>
<dbReference type="InterPro" id="IPR000971">
    <property type="entry name" value="Globin"/>
</dbReference>
<proteinExistence type="inferred from homology"/>
<keyword evidence="6" id="KW-1133">Transmembrane helix</keyword>
<comment type="function">
    <text evidence="5">Phytoglobin that reduces nitrite to nitric oxide (NO) under anoxic conditions (e.g. during flooding or in waterlogged soil). May not function as an oxygen storage or transport protein. Has an unusually high affinity for O(2) through an hexacoordinate heme iron because of a very low dissociation constant.</text>
</comment>
<evidence type="ECO:0000256" key="2">
    <source>
        <dbReference type="ARBA" id="ARBA00022617"/>
    </source>
</evidence>
<feature type="transmembrane region" description="Helical" evidence="6">
    <location>
        <begin position="63"/>
        <end position="84"/>
    </location>
</feature>
<dbReference type="PANTHER" id="PTHR22924">
    <property type="entry name" value="LEGHEMOGLOBIN-RELATED"/>
    <property type="match status" value="1"/>
</dbReference>
<evidence type="ECO:0000259" key="7">
    <source>
        <dbReference type="Pfam" id="PF00042"/>
    </source>
</evidence>
<gene>
    <name evidence="8" type="primary">A01g511110.1_BraROA</name>
    <name evidence="8" type="ORF">IGI04_003906</name>
</gene>
<dbReference type="InterPro" id="IPR012292">
    <property type="entry name" value="Globin/Proto"/>
</dbReference>
<evidence type="ECO:0000256" key="6">
    <source>
        <dbReference type="SAM" id="Phobius"/>
    </source>
</evidence>
<keyword evidence="4" id="KW-0408">Iron</keyword>
<comment type="caution">
    <text evidence="8">The sequence shown here is derived from an EMBL/GenBank/DDBJ whole genome shotgun (WGS) entry which is preliminary data.</text>
</comment>
<comment type="similarity">
    <text evidence="1">Belongs to the plant globin family.</text>
</comment>
<dbReference type="EMBL" id="JADBGQ010000001">
    <property type="protein sequence ID" value="KAG5416339.1"/>
    <property type="molecule type" value="Genomic_DNA"/>
</dbReference>
<evidence type="ECO:0000313" key="8">
    <source>
        <dbReference type="EMBL" id="KAG5416339.1"/>
    </source>
</evidence>